<organism evidence="1 2">
    <name type="scientific">Phlebia brevispora</name>
    <dbReference type="NCBI Taxonomy" id="194682"/>
    <lineage>
        <taxon>Eukaryota</taxon>
        <taxon>Fungi</taxon>
        <taxon>Dikarya</taxon>
        <taxon>Basidiomycota</taxon>
        <taxon>Agaricomycotina</taxon>
        <taxon>Agaricomycetes</taxon>
        <taxon>Polyporales</taxon>
        <taxon>Meruliaceae</taxon>
        <taxon>Phlebia</taxon>
    </lineage>
</organism>
<gene>
    <name evidence="1" type="ORF">NM688_g1320</name>
</gene>
<accession>A0ACC1TBU3</accession>
<evidence type="ECO:0000313" key="1">
    <source>
        <dbReference type="EMBL" id="KAJ3557709.1"/>
    </source>
</evidence>
<evidence type="ECO:0000313" key="2">
    <source>
        <dbReference type="Proteomes" id="UP001148662"/>
    </source>
</evidence>
<proteinExistence type="predicted"/>
<dbReference type="EMBL" id="JANHOG010000137">
    <property type="protein sequence ID" value="KAJ3557709.1"/>
    <property type="molecule type" value="Genomic_DNA"/>
</dbReference>
<dbReference type="Proteomes" id="UP001148662">
    <property type="component" value="Unassembled WGS sequence"/>
</dbReference>
<keyword evidence="2" id="KW-1185">Reference proteome</keyword>
<name>A0ACC1TBU3_9APHY</name>
<comment type="caution">
    <text evidence="1">The sequence shown here is derived from an EMBL/GenBank/DDBJ whole genome shotgun (WGS) entry which is preliminary data.</text>
</comment>
<protein>
    <submittedName>
        <fullName evidence="1">Uncharacterized protein</fullName>
    </submittedName>
</protein>
<reference evidence="1" key="1">
    <citation type="submission" date="2022-07" db="EMBL/GenBank/DDBJ databases">
        <title>Genome Sequence of Phlebia brevispora.</title>
        <authorList>
            <person name="Buettner E."/>
        </authorList>
    </citation>
    <scope>NUCLEOTIDE SEQUENCE</scope>
    <source>
        <strain evidence="1">MPL23</strain>
    </source>
</reference>
<sequence>MLPFVYDPVSRQQNSELDTHVWIAHRLLIEDLRYFVVSQTKKSLEEQPAAPSGDLVREKTLPSQALGLIAHWLCLLRCYGTYHDQFDASLGGKFRKDLVEILSATYKMLGPIRAAYESGVICMVTELLCLAVSSVKVDTRTYDIVLAVAGYGRVVNYQDTLVSFAEQVFEQNVGYTRENERHLFVIAVDAMLRLIIDVQENGQRHFSDDAIGRLFVIMTRAAEISLRNKYRNCGAYVDLPWLSTLVKVFNGTASTPVLIPSTYSVVRKAPILQLLAIFEASIETHLITGTRAAAQFDAIHACFGRPELPPLSDLSITFPSPRPSYSDTDLPAGAVPRPASVFLPPLRRPRPNAIMMSDGDWENASQFSLLDHPELIGHIQNAGTYHHVERPPLTRILGIPEDNFYEGLSRYPEVGSQILHKAVIGKAFCLRRRRGGGANRPNIPPRPARRSPSFPTVSPPTQRGMTSPKIVNGSFTGCSDHGHLSPYLREDLNNAEGVPLDSWVNALFTLPAGGLRTWVSMIACRGWFNDKEIQSSLAAYCQAQEQDERYQPFTTLSNRILELARGTLAGVGKTYPVDDFCFVKYNRPVDTIRDHDGLDAVRKPDVLGVRKTVARKLFTKDGGKTQATVRWTDILVVVELKLRNKTLTESLQEAKKLRKKTRNSAQKLSHDPPLQALTNEQKGLSPQGDLLHPLHEENIYPSAGATETSETAPVGAAVQTASYALEVLSCTYGTRQFCLSIILKDEAISLWYYDASGIVYTADYISIVKNFEVFAAIIVGFACCTPERFGVFPTSVLKPHIPYTRQFPQHNLEEGTIVMPHPVTKQQISVTMDQCIFAQYILIGRRTFLYTVDTDPMISKNKLIMKVSYQVTTRRKEYELVALAKKKKVRHLPQIHLWGDLWQLSDGVRDLFLKDNEKQVHYEDRVLRAIVYTRYSSIKPLFTDNPLLIPVMVDQMIDCLSDLWYKANILHRDVSVNNIMYEKRGNYYHFVLIDFDMAIELVEGDASDYSPTSKHRTGTLPFMAHELIGDAYVATMVKYNTWVPTRHVLYHDFQSLFWVAIWCGLVLFRHTLSQDERKTLLAFLKRWENNDMDTLQHFKSDLMRTLMTTWRIPIPAPILPLMSWFAAWKIAFGTVSSAQDVRQLELLQAAAEGREPAPFDEDTIGGSISPQILKNTLSPYMPFKQSESEAVEDAEEMIVAAALEGLATNPAPLATTEEKDEATMHNAEEQAIGAPEASTEEKIQDEATCAEEQVTGYLERLEGIQEEVNEAVDVLEAPTTQGPMAAEKEEDETAQQALNNAAVPRQTRAATKKRTRDRVDTPVDQITEGPAAKRQTRATTKKRAGDTTGETDPVALELPGVKRHTRSTAKKKTSEPPGEPVAAKRKTRATAKKKTADKADETPTHLASEAPAPKPPPQRLARKRARPQEQVVAAENDVRARLRPRRRLA</sequence>